<feature type="region of interest" description="Disordered" evidence="3">
    <location>
        <begin position="522"/>
        <end position="543"/>
    </location>
</feature>
<gene>
    <name evidence="7" type="ORF">LOC71_20945</name>
</gene>
<evidence type="ECO:0000313" key="8">
    <source>
        <dbReference type="Proteomes" id="UP001430306"/>
    </source>
</evidence>
<dbReference type="InterPro" id="IPR000917">
    <property type="entry name" value="Sulfatase_N"/>
</dbReference>
<dbReference type="PANTHER" id="PTHR43751">
    <property type="entry name" value="SULFATASE"/>
    <property type="match status" value="1"/>
</dbReference>
<name>A0ABS8NMD4_9BACT</name>
<evidence type="ECO:0000256" key="3">
    <source>
        <dbReference type="SAM" id="MobiDB-lite"/>
    </source>
</evidence>
<organism evidence="7 8">
    <name type="scientific">Rhodopirellula halodulae</name>
    <dbReference type="NCBI Taxonomy" id="2894198"/>
    <lineage>
        <taxon>Bacteria</taxon>
        <taxon>Pseudomonadati</taxon>
        <taxon>Planctomycetota</taxon>
        <taxon>Planctomycetia</taxon>
        <taxon>Pirellulales</taxon>
        <taxon>Pirellulaceae</taxon>
        <taxon>Rhodopirellula</taxon>
    </lineage>
</organism>
<proteinExistence type="inferred from homology"/>
<dbReference type="Proteomes" id="UP001430306">
    <property type="component" value="Unassembled WGS sequence"/>
</dbReference>
<feature type="domain" description="PA14" evidence="6">
    <location>
        <begin position="545"/>
        <end position="641"/>
    </location>
</feature>
<comment type="similarity">
    <text evidence="1">Belongs to the sulfatase family.</text>
</comment>
<dbReference type="InterPro" id="IPR024607">
    <property type="entry name" value="Sulfatase_CS"/>
</dbReference>
<dbReference type="Pfam" id="PF00884">
    <property type="entry name" value="Sulfatase"/>
    <property type="match status" value="1"/>
</dbReference>
<feature type="domain" description="Sulfatase N-terminal" evidence="5">
    <location>
        <begin position="32"/>
        <end position="405"/>
    </location>
</feature>
<evidence type="ECO:0000313" key="7">
    <source>
        <dbReference type="EMBL" id="MCC9644749.1"/>
    </source>
</evidence>
<dbReference type="PROSITE" id="PS00523">
    <property type="entry name" value="SULFATASE_1"/>
    <property type="match status" value="1"/>
</dbReference>
<dbReference type="SUPFAM" id="SSF53649">
    <property type="entry name" value="Alkaline phosphatase-like"/>
    <property type="match status" value="1"/>
</dbReference>
<accession>A0ABS8NMD4</accession>
<feature type="chain" id="PRO_5045601201" evidence="4">
    <location>
        <begin position="21"/>
        <end position="679"/>
    </location>
</feature>
<dbReference type="RefSeq" id="WP_230276449.1">
    <property type="nucleotide sequence ID" value="NZ_JAJKFW010000060.1"/>
</dbReference>
<evidence type="ECO:0000256" key="2">
    <source>
        <dbReference type="ARBA" id="ARBA00022801"/>
    </source>
</evidence>
<dbReference type="InterPro" id="IPR052701">
    <property type="entry name" value="GAG_Ulvan_Degrading_Sulfatases"/>
</dbReference>
<dbReference type="InterPro" id="IPR017850">
    <property type="entry name" value="Alkaline_phosphatase_core_sf"/>
</dbReference>
<sequence length="679" mass="75078">MRPTFALASVLAFLAWTVSAPLNGVQASDSQPNIIFVLYDDLGWGDLGCYYQNESKHDRTHSTPHWDAMAAEGLQMRNHYCPAPVCAPSRASLLTGVHQGHAAIRDNQFDKALPNVPTMASVLKSAGYKTALIGKYGLQGNGKSAETWPAYPTKRGFDEFFGYVRHRDGHVHYPADKWPIANSEGHANPVELWHNGEEISSELKGCYTADLFTAKSKQYLVDHQANSPDQPFFLYLAYDTPHAAIQYPAAPYPDGMGVKGGVQWLGEPGNMINTVGPIDSYQHPDYANQGWTDAEIRFATSVRRLDDLMGDLLQTLRDLEMEKHTLVVFSSDNGPHSESYIRNVNYDPTSFQSYGPFDGMKRDCFEGGIRVPTIAWWPGKIAAGIDRNPSQFHDWLTTFADLAGASVPARADGVSLVPTLTGEGEQTPPTTYVEYFNGGKTPNYDDYEPARRGARRGQMQAIFMDGYKGVRHNIQSHEDAFEIYDLENDPGEANNLAGTSPKFVQLQQRMHDRVLQLRSVNESAQRPYDKEPIPSDDSLNADASMRVTYSPTKTRVVSRLDDSQSVNVDVDEIDVEQALRSAQQGNVRVQTVVSVEETGRYALHLTASSDAVLRLHDAALIDTTGQAETDVTVEAYLEAGTHPVDMIVRLAGNDAIPALELTPLPNEPARKTSKRKKAK</sequence>
<dbReference type="EMBL" id="JAJKFW010000060">
    <property type="protein sequence ID" value="MCC9644749.1"/>
    <property type="molecule type" value="Genomic_DNA"/>
</dbReference>
<evidence type="ECO:0000256" key="1">
    <source>
        <dbReference type="ARBA" id="ARBA00008779"/>
    </source>
</evidence>
<dbReference type="Gene3D" id="3.30.1120.10">
    <property type="match status" value="1"/>
</dbReference>
<reference evidence="7" key="1">
    <citation type="submission" date="2021-11" db="EMBL/GenBank/DDBJ databases">
        <title>Genome sequence.</title>
        <authorList>
            <person name="Sun Q."/>
        </authorList>
    </citation>
    <scope>NUCLEOTIDE SEQUENCE</scope>
    <source>
        <strain evidence="7">JC740</strain>
    </source>
</reference>
<dbReference type="Pfam" id="PF07691">
    <property type="entry name" value="PA14"/>
    <property type="match status" value="1"/>
</dbReference>
<evidence type="ECO:0000256" key="4">
    <source>
        <dbReference type="SAM" id="SignalP"/>
    </source>
</evidence>
<protein>
    <submittedName>
        <fullName evidence="7">Arylsulfatase</fullName>
    </submittedName>
</protein>
<keyword evidence="4" id="KW-0732">Signal</keyword>
<dbReference type="CDD" id="cd16145">
    <property type="entry name" value="ARS_like"/>
    <property type="match status" value="1"/>
</dbReference>
<keyword evidence="8" id="KW-1185">Reference proteome</keyword>
<dbReference type="PANTHER" id="PTHR43751:SF3">
    <property type="entry name" value="SULFATASE N-TERMINAL DOMAIN-CONTAINING PROTEIN"/>
    <property type="match status" value="1"/>
</dbReference>
<dbReference type="InterPro" id="IPR011658">
    <property type="entry name" value="PA14_dom"/>
</dbReference>
<comment type="caution">
    <text evidence="7">The sequence shown here is derived from an EMBL/GenBank/DDBJ whole genome shotgun (WGS) entry which is preliminary data.</text>
</comment>
<evidence type="ECO:0000259" key="6">
    <source>
        <dbReference type="Pfam" id="PF07691"/>
    </source>
</evidence>
<evidence type="ECO:0000259" key="5">
    <source>
        <dbReference type="Pfam" id="PF00884"/>
    </source>
</evidence>
<feature type="signal peptide" evidence="4">
    <location>
        <begin position="1"/>
        <end position="20"/>
    </location>
</feature>
<dbReference type="Gene3D" id="3.40.720.10">
    <property type="entry name" value="Alkaline Phosphatase, subunit A"/>
    <property type="match status" value="1"/>
</dbReference>
<keyword evidence="2" id="KW-0378">Hydrolase</keyword>